<dbReference type="Proteomes" id="UP000184532">
    <property type="component" value="Unassembled WGS sequence"/>
</dbReference>
<keyword evidence="1" id="KW-1133">Transmembrane helix</keyword>
<evidence type="ECO:0000256" key="1">
    <source>
        <dbReference type="SAM" id="Phobius"/>
    </source>
</evidence>
<dbReference type="AlphaFoldDB" id="A0A1M5KKS8"/>
<proteinExistence type="predicted"/>
<feature type="transmembrane region" description="Helical" evidence="1">
    <location>
        <begin position="60"/>
        <end position="82"/>
    </location>
</feature>
<reference evidence="3" key="1">
    <citation type="submission" date="2016-11" db="EMBL/GenBank/DDBJ databases">
        <authorList>
            <person name="Varghese N."/>
            <person name="Submissions S."/>
        </authorList>
    </citation>
    <scope>NUCLEOTIDE SEQUENCE [LARGE SCALE GENOMIC DNA]</scope>
    <source>
        <strain evidence="3">DSM 22638</strain>
    </source>
</reference>
<protein>
    <submittedName>
        <fullName evidence="2">Uncharacterized protein</fullName>
    </submittedName>
</protein>
<organism evidence="2 3">
    <name type="scientific">Flagellimonas flava</name>
    <dbReference type="NCBI Taxonomy" id="570519"/>
    <lineage>
        <taxon>Bacteria</taxon>
        <taxon>Pseudomonadati</taxon>
        <taxon>Bacteroidota</taxon>
        <taxon>Flavobacteriia</taxon>
        <taxon>Flavobacteriales</taxon>
        <taxon>Flavobacteriaceae</taxon>
        <taxon>Flagellimonas</taxon>
    </lineage>
</organism>
<accession>A0A1M5KKS8</accession>
<keyword evidence="3" id="KW-1185">Reference proteome</keyword>
<dbReference type="RefSeq" id="WP_073178172.1">
    <property type="nucleotide sequence ID" value="NZ_FQWL01000002.1"/>
</dbReference>
<keyword evidence="1" id="KW-0812">Transmembrane</keyword>
<keyword evidence="1" id="KW-0472">Membrane</keyword>
<evidence type="ECO:0000313" key="2">
    <source>
        <dbReference type="EMBL" id="SHG53079.1"/>
    </source>
</evidence>
<feature type="transmembrane region" description="Helical" evidence="1">
    <location>
        <begin position="15"/>
        <end position="40"/>
    </location>
</feature>
<gene>
    <name evidence="2" type="ORF">SAMN04488116_1629</name>
</gene>
<dbReference type="OrthoDB" id="1454285at2"/>
<name>A0A1M5KKS8_9FLAO</name>
<sequence length="98" mass="10883">MGIIIKHKKHLYTRLIIWSVVIGFLAFSPLIIGLVGAWISEWQTGEPCHEGNCSWMVLPWLSMFTIPVGGLIFLVFVIIAAVDISSLNNKKEAGTKSE</sequence>
<dbReference type="EMBL" id="FQWL01000002">
    <property type="protein sequence ID" value="SHG53079.1"/>
    <property type="molecule type" value="Genomic_DNA"/>
</dbReference>
<evidence type="ECO:0000313" key="3">
    <source>
        <dbReference type="Proteomes" id="UP000184532"/>
    </source>
</evidence>